<dbReference type="PANTHER" id="PTHR17695:SF11">
    <property type="entry name" value="SMALL SUBUNIT PROCESSOME COMPONENT 20 HOMOLOG"/>
    <property type="match status" value="1"/>
</dbReference>
<feature type="region of interest" description="Disordered" evidence="1">
    <location>
        <begin position="1"/>
        <end position="28"/>
    </location>
</feature>
<dbReference type="Pfam" id="PF07539">
    <property type="entry name" value="UTP20_N"/>
    <property type="match status" value="1"/>
</dbReference>
<evidence type="ECO:0000259" key="3">
    <source>
        <dbReference type="Pfam" id="PF20416"/>
    </source>
</evidence>
<dbReference type="PANTHER" id="PTHR17695">
    <property type="entry name" value="SMALL SUBUNIT PROCESSOME COMPONENT 20 HOMOLOG"/>
    <property type="match status" value="1"/>
</dbReference>
<evidence type="ECO:0000313" key="6">
    <source>
        <dbReference type="Proteomes" id="UP001172684"/>
    </source>
</evidence>
<dbReference type="SUPFAM" id="SSF48371">
    <property type="entry name" value="ARM repeat"/>
    <property type="match status" value="3"/>
</dbReference>
<keyword evidence="6" id="KW-1185">Reference proteome</keyword>
<dbReference type="Pfam" id="PF20416">
    <property type="entry name" value="UTP20"/>
    <property type="match status" value="1"/>
</dbReference>
<dbReference type="InterPro" id="IPR046523">
    <property type="entry name" value="UTP20_dom"/>
</dbReference>
<sequence length="2654" mass="297463">MPAMSRGEEPKAYKVTKRKGGTQSSRKHHFESFSQRIAKLNIDPVRKTRRNDLDEEGASKTSSYFRTAFDEWKDLNLSENFVRFSQEVEPLCDSLPQILHYDGRIMDIVIKYIERMDALSLQPILGLVSHFAHDLGVRFEKHFQRTVAVVCKVAAQHPDVEVIEWSFTCLTWLFKYLSRLLVPDLRPLYDLMAPLLGKISQKPFITRFAAESMSFLIRKAGATYHRSKEPLQLIINHAVRDLDATVSENNAPLYQQGLSALFTEAIKGVRGGLHSSGDAVFQELLAQTHQLSFTEHGDTRAKQVLYGVLVALIHHTNSETFAPTLEIIVNFCQASASGAADSQLKDASRLLFIVSAVRKGTRIQDWKPLLSCVSDLVEFISSRSVAVESGPVSEILATLAVVFQSAPLDALIPHIRLLDHLVRDEWQQHFLPFCNFFAELGRERFESLVLPHFQKFIAGHWESQGDRLSLLLPRLANSNPQSALTCPQPWQEYMLNEFRSNHKPTGNNTTDVELASLCNGYLETLKVTGMEPHLSTKFRGRLLELLQSVLSSPPDTTENDYWAKFAAGHCFTYWTAVNSTQDSELNLWLLLCQNSGRFCRMPAFWKAMLQYLRPRANQLDFGESHTTVLVNNLVRCLASPSHELRSLSLDILKVVMVAKSKEEPEALSIAIVIESMPLNIETARTVSMHIRRLATSYKTACSDPWLARAIPSYLFGLLHVKFSQVWDDACSALKEICDLKDGEDVVSEIAFSWLHSAVDHEDRLVQSQSGGVRDDGPSRAITEFECTNLSKLDSMARQSESLLQNAAQELQQSFLAVHHEVPFITPSSRSQALRVLHGVPQVAEKKSRLLVPILLRWATDVETFPEAVQGSDEEHQAVDSESFLQRWTRKDQKAMLSLFAQFKNPKVLYKSVEVYSALLGLAANGDVEIQKSALKAILTWKSEHIIRYEENLTNLLDDARFREQISVFLNIGDDDSTLQEEHRAEIMPVVLRLLYGKVVARTGSASGRRGQESRRKAVFIALTRFGLEEIRQFLRIALGPLEGVSVVQQQELQESVLQEEMLSPRKQSGLVNLLEDMLDTLGTQLTPLTDAVVGPILYCMIRASRCINSGATSLAEEEKSGQQLSLLRSIRQVGFHCLNMLFRSSPDFEWSAFAAVIVRELIEPRLEKLPIETAQSISGILRLVSTWASSPHTARFLIEYNQDILDKVADCLEVPSAQDEVKLFILRDIIGSLISVAGQDLVIRKQIVEPKSYRLLTRVTGLLQGSPSKEVLEAGVQAVANLADFVVGAFESEKLVRISIFLLQQPSKRVAPRTKSDLLWILHRFIPMSVDDSSNPLFSEAFEVVSSLFAFFQDTISRNLLCDVLESLSRTDPALEETAVLCRDLNSFSASRLDTPDFERRARAFTTINEVRYSSFSAKQWRPLLYNMLYFIKDNEEMVIRASASLALRRFIEAASGVDGSDAEAFMALLSTAVLPGLQNGARESSELVRTEYLPVVSQLVKRFSTWAPVSDMHILLVDDDEEASFFSNILHIQQHRRFRALRRLASEATSGRLGSNNISHFFIPLIEHYIFDKSDDENAHNLAAETITTIGALAEWLEWPQYRALLRRYSGYMQSKQDMEKTTIKLLGATVDALSRAGLAKGYVSVGTAPIGSVSANQDQEEAERANGGLSKLSATMPSQQKLSADLINNLLPALTAYIHRKDEATVSLRVPVAVTVVKLLRLLPPHEFAARLPPVLLDISHILKSRDQGSRDMTRKTLADIALLIGGSYFAFLVKALRSALQRGYQLHVLSFTVHSILVSMSPVLKPGDLDYCLGDIVDVIMDDIFGVTGQEKDAEDYISKMKEVKSSKSFDSMELVAKITTIGHLVDLIRPVQSLLLQKLDSRTVKKVDELLRRFGLGIMHNASVQDQGRDILVFCYELIQEVYKLSAEPLSRTRDDDYRIKRYLISMNSANKLGNRGATTSHTYKMIRFALDVFRSVLNKHEALQTPENLAGFMPIIGDALVQGQEEIQISAIRLLTTIVSPPFVPLPKIESDAPIYVAEAVRVIRGASSTNSELAQAALKLISAILRAPRDFTVKENDLAYLLKRLRPDLEEPDRQGVTFNFLRAVMSRKIVIAEVYDVLDTIAQIMVTNQTRTARDLARGVYFDFLMNYPQGKDRLSKQLAFLVKNLGYKYVEGRQSVMEALHLVLGKVPDELAQDVAATVFVPLVMVLVNDDSSACREMAGALLKRVFERADNERMKTFRSLLRTWLEQDEQPLLKRVAVQCWTLYFEVMAAEEKIAEKETRYLVEHLTSILQPVIDSQEDSDWELLYYSLQAFAKISEVFKSAAFAADTAPLWAAVRSCLFYPHAWVKLSAARLMGLYLKDLVSTNAHNLGSVPLIGSGGLQLSGDDDMIQLTNAGLRTLKLPSVTEELAGQTVRNLLVLGRCFAANGLKWQYPNATEPAAAEESENEEGENGDTEMGGAESEEAGLNGVDGEPQPSERKTALQHLIERLSAILRREPPTNRAPSLYAHTASLQLLAALCNSLPTSSLQPSLPTLLLPLHNLTDPAIAVPHSSDPAFVAAHKALRSTAQELMAALQAKLGTSEYVRVLQGVREGVRERREGRRVKRRIEAVREPEKVGREKRVKREREKGKRKERSEEQRGRRRGW</sequence>
<dbReference type="InterPro" id="IPR011430">
    <property type="entry name" value="UTP20_N"/>
</dbReference>
<feature type="domain" description="U3 small nucleolar RNA-associated protein 20" evidence="3">
    <location>
        <begin position="1703"/>
        <end position="1923"/>
    </location>
</feature>
<protein>
    <submittedName>
        <fullName evidence="5">U3 snoRNP protein</fullName>
    </submittedName>
</protein>
<dbReference type="InterPro" id="IPR011989">
    <property type="entry name" value="ARM-like"/>
</dbReference>
<accession>A0ABQ9NRZ8</accession>
<evidence type="ECO:0000313" key="5">
    <source>
        <dbReference type="EMBL" id="KAJ9665174.1"/>
    </source>
</evidence>
<dbReference type="Pfam" id="PF23099">
    <property type="entry name" value="UTP20_C"/>
    <property type="match status" value="1"/>
</dbReference>
<comment type="caution">
    <text evidence="5">The sequence shown here is derived from an EMBL/GenBank/DDBJ whole genome shotgun (WGS) entry which is preliminary data.</text>
</comment>
<dbReference type="InterPro" id="IPR052575">
    <property type="entry name" value="SSU_processome_comp_20"/>
</dbReference>
<gene>
    <name evidence="5" type="primary">UTP20</name>
    <name evidence="5" type="ORF">H2201_004648</name>
</gene>
<feature type="compositionally biased region" description="Basic and acidic residues" evidence="1">
    <location>
        <begin position="1"/>
        <end position="12"/>
    </location>
</feature>
<evidence type="ECO:0000259" key="4">
    <source>
        <dbReference type="Pfam" id="PF23099"/>
    </source>
</evidence>
<dbReference type="InterPro" id="IPR016024">
    <property type="entry name" value="ARM-type_fold"/>
</dbReference>
<organism evidence="5 6">
    <name type="scientific">Coniosporium apollinis</name>
    <dbReference type="NCBI Taxonomy" id="61459"/>
    <lineage>
        <taxon>Eukaryota</taxon>
        <taxon>Fungi</taxon>
        <taxon>Dikarya</taxon>
        <taxon>Ascomycota</taxon>
        <taxon>Pezizomycotina</taxon>
        <taxon>Dothideomycetes</taxon>
        <taxon>Dothideomycetes incertae sedis</taxon>
        <taxon>Coniosporium</taxon>
    </lineage>
</organism>
<evidence type="ECO:0000259" key="2">
    <source>
        <dbReference type="Pfam" id="PF07539"/>
    </source>
</evidence>
<dbReference type="Proteomes" id="UP001172684">
    <property type="component" value="Unassembled WGS sequence"/>
</dbReference>
<evidence type="ECO:0000256" key="1">
    <source>
        <dbReference type="SAM" id="MobiDB-lite"/>
    </source>
</evidence>
<dbReference type="EMBL" id="JAPDRL010000031">
    <property type="protein sequence ID" value="KAJ9665174.1"/>
    <property type="molecule type" value="Genomic_DNA"/>
</dbReference>
<reference evidence="5" key="1">
    <citation type="submission" date="2022-10" db="EMBL/GenBank/DDBJ databases">
        <title>Culturing micro-colonial fungi from biological soil crusts in the Mojave desert and describing Neophaeococcomyces mojavensis, and introducing the new genera and species Taxawa tesnikishii.</title>
        <authorList>
            <person name="Kurbessoian T."/>
            <person name="Stajich J.E."/>
        </authorList>
    </citation>
    <scope>NUCLEOTIDE SEQUENCE</scope>
    <source>
        <strain evidence="5">TK_1</strain>
    </source>
</reference>
<dbReference type="Gene3D" id="1.25.10.10">
    <property type="entry name" value="Leucine-rich Repeat Variant"/>
    <property type="match status" value="1"/>
</dbReference>
<dbReference type="InterPro" id="IPR057525">
    <property type="entry name" value="UTP20_C"/>
</dbReference>
<name>A0ABQ9NRZ8_9PEZI</name>
<feature type="compositionally biased region" description="Basic residues" evidence="1">
    <location>
        <begin position="14"/>
        <end position="28"/>
    </location>
</feature>
<feature type="compositionally biased region" description="Basic and acidic residues" evidence="1">
    <location>
        <begin position="2615"/>
        <end position="2648"/>
    </location>
</feature>
<proteinExistence type="predicted"/>
<feature type="domain" description="U3 small nucleolar RNA-associated protein 20 C-terminal" evidence="4">
    <location>
        <begin position="2277"/>
        <end position="2643"/>
    </location>
</feature>
<feature type="domain" description="U3 small nucleolar RNA-associated protein 20 N-terminal" evidence="2">
    <location>
        <begin position="886"/>
        <end position="1486"/>
    </location>
</feature>
<feature type="region of interest" description="Disordered" evidence="1">
    <location>
        <begin position="2446"/>
        <end position="2485"/>
    </location>
</feature>
<feature type="region of interest" description="Disordered" evidence="1">
    <location>
        <begin position="2606"/>
        <end position="2654"/>
    </location>
</feature>
<feature type="compositionally biased region" description="Acidic residues" evidence="1">
    <location>
        <begin position="2449"/>
        <end position="2462"/>
    </location>
</feature>